<evidence type="ECO:0000313" key="3">
    <source>
        <dbReference type="EMBL" id="QIW95409.1"/>
    </source>
</evidence>
<accession>A0A6H0XLM6</accession>
<dbReference type="Pfam" id="PF09791">
    <property type="entry name" value="Oxidored-like"/>
    <property type="match status" value="1"/>
</dbReference>
<feature type="domain" description="Oxidoreductase-like" evidence="2">
    <location>
        <begin position="109"/>
        <end position="152"/>
    </location>
</feature>
<dbReference type="Proteomes" id="UP000503462">
    <property type="component" value="Chromosome 1"/>
</dbReference>
<dbReference type="InterPro" id="IPR019180">
    <property type="entry name" value="Oxidoreductase-like_N"/>
</dbReference>
<keyword evidence="4" id="KW-1185">Reference proteome</keyword>
<reference evidence="3 4" key="1">
    <citation type="journal article" date="2016" name="Sci. Rep.">
        <title>Peltaster fructicola genome reveals evolution from an invasive phytopathogen to an ectophytic parasite.</title>
        <authorList>
            <person name="Xu C."/>
            <person name="Chen H."/>
            <person name="Gleason M.L."/>
            <person name="Xu J.R."/>
            <person name="Liu H."/>
            <person name="Zhang R."/>
            <person name="Sun G."/>
        </authorList>
    </citation>
    <scope>NUCLEOTIDE SEQUENCE [LARGE SCALE GENOMIC DNA]</scope>
    <source>
        <strain evidence="3 4">LNHT1506</strain>
    </source>
</reference>
<dbReference type="AlphaFoldDB" id="A0A6H0XLM6"/>
<name>A0A6H0XLM6_9PEZI</name>
<organism evidence="3 4">
    <name type="scientific">Peltaster fructicola</name>
    <dbReference type="NCBI Taxonomy" id="286661"/>
    <lineage>
        <taxon>Eukaryota</taxon>
        <taxon>Fungi</taxon>
        <taxon>Dikarya</taxon>
        <taxon>Ascomycota</taxon>
        <taxon>Pezizomycotina</taxon>
        <taxon>Dothideomycetes</taxon>
        <taxon>Dothideomycetes incertae sedis</taxon>
        <taxon>Peltaster</taxon>
    </lineage>
</organism>
<feature type="compositionally biased region" description="Low complexity" evidence="1">
    <location>
        <begin position="170"/>
        <end position="179"/>
    </location>
</feature>
<dbReference type="OrthoDB" id="10064411at2759"/>
<dbReference type="GO" id="GO:0005739">
    <property type="term" value="C:mitochondrion"/>
    <property type="evidence" value="ECO:0007669"/>
    <property type="project" value="TreeGrafter"/>
</dbReference>
<dbReference type="PANTHER" id="PTHR21193">
    <property type="entry name" value="OXIDOREDUCTASE-LIKE DOMAIN-CONTAINING PROTEIN 1"/>
    <property type="match status" value="1"/>
</dbReference>
<dbReference type="InterPro" id="IPR039251">
    <property type="entry name" value="OXLD1"/>
</dbReference>
<evidence type="ECO:0000256" key="1">
    <source>
        <dbReference type="SAM" id="MobiDB-lite"/>
    </source>
</evidence>
<proteinExistence type="predicted"/>
<dbReference type="PANTHER" id="PTHR21193:SF3">
    <property type="entry name" value="OXIDOREDUCTASE-LIKE DOMAIN-CONTAINING PROTEIN 1"/>
    <property type="match status" value="1"/>
</dbReference>
<feature type="region of interest" description="Disordered" evidence="1">
    <location>
        <begin position="160"/>
        <end position="199"/>
    </location>
</feature>
<dbReference type="EMBL" id="CP051139">
    <property type="protein sequence ID" value="QIW95409.1"/>
    <property type="molecule type" value="Genomic_DNA"/>
</dbReference>
<evidence type="ECO:0000313" key="4">
    <source>
        <dbReference type="Proteomes" id="UP000503462"/>
    </source>
</evidence>
<protein>
    <recommendedName>
        <fullName evidence="2">Oxidoreductase-like domain-containing protein</fullName>
    </recommendedName>
</protein>
<evidence type="ECO:0000259" key="2">
    <source>
        <dbReference type="Pfam" id="PF09791"/>
    </source>
</evidence>
<sequence>MRSQRALLIFRNLRRPKCSVVRTRNLNEDLRSYAKAAKDHPIDEVVDEQLHKALDDVQITTSEAPTSTTDTSARVSQRDEIIAKAQIVFGSKLQGPQRQAQLDARSKRVAGILVPPKPEEPDNCCMSGCVNCVWDMYRDEMEEWVAKSAEARARLEEQRAAAPVQALHNDAGSGDMAMSMDDDGGGSDTNWNDEGPIGGDMFEGIPVGIRAFMENEKRLKAKHKSESAASV</sequence>
<gene>
    <name evidence="3" type="ORF">AMS68_000927</name>
</gene>